<accession>A0A841RGS0</accession>
<evidence type="ECO:0000256" key="2">
    <source>
        <dbReference type="ARBA" id="ARBA00010110"/>
    </source>
</evidence>
<dbReference type="EMBL" id="JACHGJ010000014">
    <property type="protein sequence ID" value="MBB6482581.1"/>
    <property type="molecule type" value="Genomic_DNA"/>
</dbReference>
<dbReference type="RefSeq" id="WP_184748819.1">
    <property type="nucleotide sequence ID" value="NZ_JACHGJ010000014.1"/>
</dbReference>
<comment type="subcellular location">
    <subcellularLocation>
        <location evidence="1">Cell membrane</location>
        <topology evidence="1">Multi-pass membrane protein</topology>
    </subcellularLocation>
</comment>
<dbReference type="GO" id="GO:0015104">
    <property type="term" value="F:antimonite transmembrane transporter activity"/>
    <property type="evidence" value="ECO:0007669"/>
    <property type="project" value="TreeGrafter"/>
</dbReference>
<keyword evidence="3" id="KW-0813">Transport</keyword>
<protein>
    <submittedName>
        <fullName evidence="9">ACR3 family arsenite efflux pump ArsB</fullName>
    </submittedName>
</protein>
<organism evidence="9 10">
    <name type="scientific">Spirochaeta isovalerica</name>
    <dbReference type="NCBI Taxonomy" id="150"/>
    <lineage>
        <taxon>Bacteria</taxon>
        <taxon>Pseudomonadati</taxon>
        <taxon>Spirochaetota</taxon>
        <taxon>Spirochaetia</taxon>
        <taxon>Spirochaetales</taxon>
        <taxon>Spirochaetaceae</taxon>
        <taxon>Spirochaeta</taxon>
    </lineage>
</organism>
<feature type="transmembrane region" description="Helical" evidence="8">
    <location>
        <begin position="38"/>
        <end position="56"/>
    </location>
</feature>
<feature type="transmembrane region" description="Helical" evidence="8">
    <location>
        <begin position="291"/>
        <end position="310"/>
    </location>
</feature>
<keyword evidence="7 8" id="KW-0472">Membrane</keyword>
<sequence length="328" mass="36458">MWKVLKFLKEHLVYTIPVFMVLGFVAGLLFDVTFLKSTILFLTFLMVYPMMVNLQVKKLFVRGDNKPVVAAQLINFIFIPLVSFGLGKIFFAEEPMMIMGMLLIGLIPTSGMTISWTGFAKGNLNGAIKIQTSGMILGAILAPLYIQFLLGAKVEVPMMSMFIQIFSIVILPLVLGVFTRFLIVKKVGEEKYNRKIKMKFPLISTLGLFLMIFAAMALRAKAIYNNPQILLHVIVPIVLFYIINFLFSIFVGKSLFDFKNQSPVIFGTAIRNLSIALAIAMNVFGKNGADMALLISVAYIVQVEFAALYVKKVAAPAAARFEIVKVPG</sequence>
<dbReference type="InterPro" id="IPR004706">
    <property type="entry name" value="Arsenical-R_Acr3"/>
</dbReference>
<evidence type="ECO:0000256" key="1">
    <source>
        <dbReference type="ARBA" id="ARBA00004651"/>
    </source>
</evidence>
<feature type="transmembrane region" description="Helical" evidence="8">
    <location>
        <begin position="203"/>
        <end position="223"/>
    </location>
</feature>
<evidence type="ECO:0000256" key="3">
    <source>
        <dbReference type="ARBA" id="ARBA00022448"/>
    </source>
</evidence>
<proteinExistence type="inferred from homology"/>
<evidence type="ECO:0000256" key="7">
    <source>
        <dbReference type="ARBA" id="ARBA00023136"/>
    </source>
</evidence>
<evidence type="ECO:0000313" key="10">
    <source>
        <dbReference type="Proteomes" id="UP000587760"/>
    </source>
</evidence>
<dbReference type="AlphaFoldDB" id="A0A841RGS0"/>
<keyword evidence="6 8" id="KW-1133">Transmembrane helix</keyword>
<keyword evidence="10" id="KW-1185">Reference proteome</keyword>
<dbReference type="GO" id="GO:0005886">
    <property type="term" value="C:plasma membrane"/>
    <property type="evidence" value="ECO:0007669"/>
    <property type="project" value="UniProtKB-SubCell"/>
</dbReference>
<evidence type="ECO:0000313" key="9">
    <source>
        <dbReference type="EMBL" id="MBB6482581.1"/>
    </source>
</evidence>
<evidence type="ECO:0000256" key="8">
    <source>
        <dbReference type="SAM" id="Phobius"/>
    </source>
</evidence>
<dbReference type="GO" id="GO:0015105">
    <property type="term" value="F:arsenite transmembrane transporter activity"/>
    <property type="evidence" value="ECO:0007669"/>
    <property type="project" value="TreeGrafter"/>
</dbReference>
<keyword evidence="4" id="KW-1003">Cell membrane</keyword>
<evidence type="ECO:0000256" key="4">
    <source>
        <dbReference type="ARBA" id="ARBA00022475"/>
    </source>
</evidence>
<feature type="transmembrane region" description="Helical" evidence="8">
    <location>
        <begin position="97"/>
        <end position="120"/>
    </location>
</feature>
<name>A0A841RGS0_9SPIO</name>
<dbReference type="PANTHER" id="PTHR43057:SF1">
    <property type="entry name" value="ARSENICAL-RESISTANCE PROTEIN 3"/>
    <property type="match status" value="1"/>
</dbReference>
<dbReference type="InterPro" id="IPR002657">
    <property type="entry name" value="BilAc:Na_symport/Acr3"/>
</dbReference>
<dbReference type="InterPro" id="IPR038770">
    <property type="entry name" value="Na+/solute_symporter_sf"/>
</dbReference>
<feature type="transmembrane region" description="Helical" evidence="8">
    <location>
        <begin position="162"/>
        <end position="183"/>
    </location>
</feature>
<reference evidence="9 10" key="1">
    <citation type="submission" date="2020-08" db="EMBL/GenBank/DDBJ databases">
        <title>Genomic Encyclopedia of Type Strains, Phase IV (KMG-IV): sequencing the most valuable type-strain genomes for metagenomic binning, comparative biology and taxonomic classification.</title>
        <authorList>
            <person name="Goeker M."/>
        </authorList>
    </citation>
    <scope>NUCLEOTIDE SEQUENCE [LARGE SCALE GENOMIC DNA]</scope>
    <source>
        <strain evidence="9 10">DSM 2461</strain>
    </source>
</reference>
<feature type="transmembrane region" description="Helical" evidence="8">
    <location>
        <begin position="132"/>
        <end position="150"/>
    </location>
</feature>
<evidence type="ECO:0000256" key="6">
    <source>
        <dbReference type="ARBA" id="ARBA00022989"/>
    </source>
</evidence>
<feature type="transmembrane region" description="Helical" evidence="8">
    <location>
        <begin position="12"/>
        <end position="32"/>
    </location>
</feature>
<keyword evidence="5 8" id="KW-0812">Transmembrane</keyword>
<comment type="caution">
    <text evidence="9">The sequence shown here is derived from an EMBL/GenBank/DDBJ whole genome shotgun (WGS) entry which is preliminary data.</text>
</comment>
<dbReference type="Gene3D" id="1.20.1530.20">
    <property type="match status" value="1"/>
</dbReference>
<dbReference type="GO" id="GO:0015297">
    <property type="term" value="F:antiporter activity"/>
    <property type="evidence" value="ECO:0007669"/>
    <property type="project" value="InterPro"/>
</dbReference>
<gene>
    <name evidence="9" type="ORF">HNR50_004282</name>
</gene>
<comment type="similarity">
    <text evidence="2">Belongs to the arsenical resistance-3 (ACR3) (TC 2.A.59) family.</text>
</comment>
<evidence type="ECO:0000256" key="5">
    <source>
        <dbReference type="ARBA" id="ARBA00022692"/>
    </source>
</evidence>
<dbReference type="Proteomes" id="UP000587760">
    <property type="component" value="Unassembled WGS sequence"/>
</dbReference>
<feature type="transmembrane region" description="Helical" evidence="8">
    <location>
        <begin position="264"/>
        <end position="285"/>
    </location>
</feature>
<feature type="transmembrane region" description="Helical" evidence="8">
    <location>
        <begin position="229"/>
        <end position="252"/>
    </location>
</feature>
<dbReference type="Pfam" id="PF01758">
    <property type="entry name" value="SBF"/>
    <property type="match status" value="1"/>
</dbReference>
<feature type="transmembrane region" description="Helical" evidence="8">
    <location>
        <begin position="68"/>
        <end position="91"/>
    </location>
</feature>
<dbReference type="PANTHER" id="PTHR43057">
    <property type="entry name" value="ARSENITE EFFLUX TRANSPORTER"/>
    <property type="match status" value="1"/>
</dbReference>